<gene>
    <name evidence="2" type="ORF">AAV99_07850</name>
</gene>
<evidence type="ECO:0000313" key="2">
    <source>
        <dbReference type="EMBL" id="KLI64072.1"/>
    </source>
</evidence>
<sequence>MVQEAVKKGEPGPQGRKRRPLRNALCIFAIVLVLALLVTWLQRKEIADTLIADTLAENNIRATYTVETISPQLQVLTDLVIGDPARPDLTIERLEIGIIPRFGLPDLAGITVVRPRIYGSYREGHLSFGELDPLLFGEDDAEPFSFPDARLVIDDGRGLLETDYGRVGLKLAGGGHLRGGFRAELAATAEALTFPGCTVRSPTLYGELSIDAERPAFAGPLRFAGLNCPEQDFALNNGALQIAGQAERNLTDFEGTYSIATGRGSLSTSRMASLAGDGRFTWRDGDLNVLYDVTASGLQTPAAAASELALEGRLRTLEDFARLDVEGDIAANGVALGADLDAQLASAITAAEGTLAAPLLVKLRSNLPRAMRGATLSATFDARMFGDLTSVIVPEARLREASGATLLSLSRAQVALGGQGLPRFSGNLATGGDGLPQITGRMEQGGNGALELRLAMREYSAGDARLAIPQLIVLQGRDGSLALEGRALASGPLPGGSAQGLVLPIDGTIGANGAIALWSGCRDIRFDRLEVSNLILGRQSLTVCPPSGRPILRYDNSGLRLAAGVNSLDLSGELAGTPLGLRSGAVGFAYPGAVAARDLDIVLGPADNAQRFTITDLRADVSAAGIGGEFAGADVFLASVPLDILGANGNWRYEDGQFLISDAGFTLQDRGGARRFEPLSAQGAALALADNIITAEALLRYPETGTVISGVSMTHDLATSTGRADLAIDRLTFGEGFQPLDLTRLALGVVANVKGTVTGSGRIEWNSDTVTSRGEFSSDGLDLAAAFGPVKGARGTVVFTDLLGLTTAPDQRIAVGSINPGIEVTDGDIGFQLLNGEQLTVTGASWPFMGGTLTMRPVEINIGVAESRAYIMDIVGLEAAQFVESMEMGNLAANGTFDGTIPIVFDEGGNGQLVGGSLVARAPGGNLSYVGDLTYEDMSFFANYAFAALRDLRFDTMDIDMDGPLTGELVTRVRFTGIGQGETADSNFVTRAIARIPIDLRINIRAPFYQLMTSLRAMYDPAALRDPRDLGLVTRDGVRLRQTVDQQTVDEQDEAAAEQATRELLESLDINEPAIQQQESEP</sequence>
<dbReference type="STRING" id="874156.GCA_001021555_01749"/>
<keyword evidence="1" id="KW-0812">Transmembrane</keyword>
<accession>A0A0H0XQ56</accession>
<dbReference type="EMBL" id="LBHU01000002">
    <property type="protein sequence ID" value="KLI64072.1"/>
    <property type="molecule type" value="Genomic_DNA"/>
</dbReference>
<evidence type="ECO:0000256" key="1">
    <source>
        <dbReference type="SAM" id="Phobius"/>
    </source>
</evidence>
<keyword evidence="1" id="KW-1133">Transmembrane helix</keyword>
<organism evidence="2 3">
    <name type="scientific">Aurantiacibacter marinus</name>
    <dbReference type="NCBI Taxonomy" id="874156"/>
    <lineage>
        <taxon>Bacteria</taxon>
        <taxon>Pseudomonadati</taxon>
        <taxon>Pseudomonadota</taxon>
        <taxon>Alphaproteobacteria</taxon>
        <taxon>Sphingomonadales</taxon>
        <taxon>Erythrobacteraceae</taxon>
        <taxon>Aurantiacibacter</taxon>
    </lineage>
</organism>
<comment type="caution">
    <text evidence="2">The sequence shown here is derived from an EMBL/GenBank/DDBJ whole genome shotgun (WGS) entry which is preliminary data.</text>
</comment>
<dbReference type="Proteomes" id="UP000053455">
    <property type="component" value="Unassembled WGS sequence"/>
</dbReference>
<reference evidence="2 3" key="1">
    <citation type="submission" date="2015-04" db="EMBL/GenBank/DDBJ databases">
        <title>The draft genome sequence of Erythrobacter marinus HWDM-33.</title>
        <authorList>
            <person name="Zhuang L."/>
            <person name="Liu Y."/>
            <person name="Shao Z."/>
        </authorList>
    </citation>
    <scope>NUCLEOTIDE SEQUENCE [LARGE SCALE GENOMIC DNA]</scope>
    <source>
        <strain evidence="2 3">HWDM-33</strain>
    </source>
</reference>
<dbReference type="OrthoDB" id="7597031at2"/>
<dbReference type="Pfam" id="PF11739">
    <property type="entry name" value="YdbH-like"/>
    <property type="match status" value="1"/>
</dbReference>
<proteinExistence type="predicted"/>
<keyword evidence="1" id="KW-0472">Membrane</keyword>
<protein>
    <submittedName>
        <fullName evidence="2">Uncharacterized protein</fullName>
    </submittedName>
</protein>
<evidence type="ECO:0000313" key="3">
    <source>
        <dbReference type="Proteomes" id="UP000053455"/>
    </source>
</evidence>
<dbReference type="InterPro" id="IPR021730">
    <property type="entry name" value="YdbH"/>
</dbReference>
<name>A0A0H0XQ56_9SPHN</name>
<dbReference type="PATRIC" id="fig|874156.12.peg.1614"/>
<dbReference type="RefSeq" id="WP_047093897.1">
    <property type="nucleotide sequence ID" value="NZ_LBHU01000002.1"/>
</dbReference>
<dbReference type="AlphaFoldDB" id="A0A0H0XQ56"/>
<keyword evidence="3" id="KW-1185">Reference proteome</keyword>
<feature type="transmembrane region" description="Helical" evidence="1">
    <location>
        <begin position="21"/>
        <end position="41"/>
    </location>
</feature>